<dbReference type="PANTHER" id="PTHR33802:SF1">
    <property type="entry name" value="XK-RELATED PROTEIN"/>
    <property type="match status" value="1"/>
</dbReference>
<dbReference type="Gene3D" id="1.20.1260.100">
    <property type="entry name" value="TspO/MBR protein"/>
    <property type="match status" value="1"/>
</dbReference>
<evidence type="ECO:0000313" key="2">
    <source>
        <dbReference type="EMBL" id="TVT37928.1"/>
    </source>
</evidence>
<protein>
    <recommendedName>
        <fullName evidence="4">Tryptophan-rich sensory protein</fullName>
    </recommendedName>
</protein>
<feature type="transmembrane region" description="Helical" evidence="1">
    <location>
        <begin position="12"/>
        <end position="29"/>
    </location>
</feature>
<keyword evidence="1" id="KW-0472">Membrane</keyword>
<dbReference type="InterPro" id="IPR038330">
    <property type="entry name" value="TspO/MBR-related_sf"/>
</dbReference>
<feature type="transmembrane region" description="Helical" evidence="1">
    <location>
        <begin position="145"/>
        <end position="169"/>
    </location>
</feature>
<keyword evidence="1" id="KW-0812">Transmembrane</keyword>
<keyword evidence="1" id="KW-1133">Transmembrane helix</keyword>
<feature type="transmembrane region" description="Helical" evidence="1">
    <location>
        <begin position="54"/>
        <end position="74"/>
    </location>
</feature>
<name>A0A558BN38_9BACT</name>
<dbReference type="OrthoDB" id="5189031at2"/>
<dbReference type="AlphaFoldDB" id="A0A558BN38"/>
<reference evidence="2 3" key="1">
    <citation type="submission" date="2019-07" db="EMBL/GenBank/DDBJ databases">
        <title>Hymenobacter sp. straun FUR1 Genome sequencing and assembly.</title>
        <authorList>
            <person name="Chhetri G."/>
        </authorList>
    </citation>
    <scope>NUCLEOTIDE SEQUENCE [LARGE SCALE GENOMIC DNA]</scope>
    <source>
        <strain evidence="2 3">Fur1</strain>
    </source>
</reference>
<feature type="transmembrane region" description="Helical" evidence="1">
    <location>
        <begin position="112"/>
        <end position="133"/>
    </location>
</feature>
<feature type="transmembrane region" description="Helical" evidence="1">
    <location>
        <begin position="86"/>
        <end position="106"/>
    </location>
</feature>
<keyword evidence="3" id="KW-1185">Reference proteome</keyword>
<evidence type="ECO:0000256" key="1">
    <source>
        <dbReference type="SAM" id="Phobius"/>
    </source>
</evidence>
<gene>
    <name evidence="2" type="ORF">FNT36_22490</name>
</gene>
<dbReference type="Proteomes" id="UP000317624">
    <property type="component" value="Unassembled WGS sequence"/>
</dbReference>
<dbReference type="RefSeq" id="WP_144852444.1">
    <property type="nucleotide sequence ID" value="NZ_VMRJ01000006.1"/>
</dbReference>
<evidence type="ECO:0000313" key="3">
    <source>
        <dbReference type="Proteomes" id="UP000317624"/>
    </source>
</evidence>
<feature type="transmembrane region" description="Helical" evidence="1">
    <location>
        <begin position="230"/>
        <end position="253"/>
    </location>
</feature>
<sequence length="262" mass="28563">METSAPAGRLWRWLLPLAVVACLYVNYLYNAHPPAGAFSNGQMSARHPTCLTPAGYAFSIWGIIFSGLVIYTIWQLRPQAQRSLLPARLTPVLTLAVLATTAWTLVFSYELIGLSLGVMLTLLVLLAVAYARARKLVLAGAAPAWPTWFLSLYLGWILLATVLNIIFGLRDAFGWQWSDSATVEGCVQLAKVAGLIALILAVRARDLLLPLPVAWGLVGTWVAQRETIPPVAAVALTTAVLLLLLAPLGVWMWKKRRPKQAA</sequence>
<comment type="caution">
    <text evidence="2">The sequence shown here is derived from an EMBL/GenBank/DDBJ whole genome shotgun (WGS) entry which is preliminary data.</text>
</comment>
<accession>A0A558BN38</accession>
<evidence type="ECO:0008006" key="4">
    <source>
        <dbReference type="Google" id="ProtNLM"/>
    </source>
</evidence>
<organism evidence="2 3">
    <name type="scientific">Hymenobacter setariae</name>
    <dbReference type="NCBI Taxonomy" id="2594794"/>
    <lineage>
        <taxon>Bacteria</taxon>
        <taxon>Pseudomonadati</taxon>
        <taxon>Bacteroidota</taxon>
        <taxon>Cytophagia</taxon>
        <taxon>Cytophagales</taxon>
        <taxon>Hymenobacteraceae</taxon>
        <taxon>Hymenobacter</taxon>
    </lineage>
</organism>
<dbReference type="EMBL" id="VMRJ01000006">
    <property type="protein sequence ID" value="TVT37928.1"/>
    <property type="molecule type" value="Genomic_DNA"/>
</dbReference>
<proteinExistence type="predicted"/>
<dbReference type="PANTHER" id="PTHR33802">
    <property type="entry name" value="SI:CH211-161H7.5-RELATED"/>
    <property type="match status" value="1"/>
</dbReference>